<dbReference type="Pfam" id="PF13380">
    <property type="entry name" value="CoA_binding_2"/>
    <property type="match status" value="1"/>
</dbReference>
<dbReference type="Proteomes" id="UP000220246">
    <property type="component" value="Unassembled WGS sequence"/>
</dbReference>
<evidence type="ECO:0000259" key="1">
    <source>
        <dbReference type="SMART" id="SM00881"/>
    </source>
</evidence>
<dbReference type="PANTHER" id="PTHR33303">
    <property type="entry name" value="CYTOPLASMIC PROTEIN-RELATED"/>
    <property type="match status" value="1"/>
</dbReference>
<reference evidence="3" key="1">
    <citation type="submission" date="2017-09" db="EMBL/GenBank/DDBJ databases">
        <title>FDA dAtabase for Regulatory Grade micrObial Sequences (FDA-ARGOS): Supporting development and validation of Infectious Disease Dx tests.</title>
        <authorList>
            <person name="Minogue T."/>
            <person name="Wolcott M."/>
            <person name="Wasieloski L."/>
            <person name="Aguilar W."/>
            <person name="Moore D."/>
            <person name="Tallon L."/>
            <person name="Sadzewicz L."/>
            <person name="Ott S."/>
            <person name="Zhao X."/>
            <person name="Nagaraj S."/>
            <person name="Vavikolanu K."/>
            <person name="Aluvathingal J."/>
            <person name="Nadendla S."/>
            <person name="Sichtig H."/>
        </authorList>
    </citation>
    <scope>NUCLEOTIDE SEQUENCE [LARGE SCALE GENOMIC DNA]</scope>
    <source>
        <strain evidence="3">FDAARGOS_394</strain>
    </source>
</reference>
<dbReference type="STRING" id="1219032.GCA_001515545_03980"/>
<dbReference type="PANTHER" id="PTHR33303:SF2">
    <property type="entry name" value="COA-BINDING DOMAIN-CONTAINING PROTEIN"/>
    <property type="match status" value="1"/>
</dbReference>
<protein>
    <submittedName>
        <fullName evidence="2">CoA-binding protein</fullName>
    </submittedName>
</protein>
<evidence type="ECO:0000313" key="2">
    <source>
        <dbReference type="EMBL" id="PEH88016.1"/>
    </source>
</evidence>
<keyword evidence="3" id="KW-1185">Reference proteome</keyword>
<dbReference type="EMBL" id="PDEA01000001">
    <property type="protein sequence ID" value="PEH88016.1"/>
    <property type="molecule type" value="Genomic_DNA"/>
</dbReference>
<dbReference type="SUPFAM" id="SSF51735">
    <property type="entry name" value="NAD(P)-binding Rossmann-fold domains"/>
    <property type="match status" value="1"/>
</dbReference>
<sequence>MITTASDTALRDLLQAAPTIVVVGLSPQADRPSHEVAAYLQQHGLRTIPVNPVVAAAGGQILGERVYASVTEAAAGLAAEGLEVDIVDCFRKSEAIGPIAQEAVAVGARCLWLQQGVVNAKAAALAAQAGLMVVQDACIKLEHRRLLGAAA</sequence>
<dbReference type="OrthoDB" id="9804695at2"/>
<dbReference type="AlphaFoldDB" id="A0A2A7US46"/>
<gene>
    <name evidence="2" type="ORF">CRM82_04770</name>
</gene>
<dbReference type="RefSeq" id="WP_066541681.1">
    <property type="nucleotide sequence ID" value="NZ_PDEA01000001.1"/>
</dbReference>
<evidence type="ECO:0000313" key="3">
    <source>
        <dbReference type="Proteomes" id="UP000220246"/>
    </source>
</evidence>
<name>A0A2A7US46_COMTR</name>
<dbReference type="SMART" id="SM00881">
    <property type="entry name" value="CoA_binding"/>
    <property type="match status" value="1"/>
</dbReference>
<organism evidence="2 3">
    <name type="scientific">Comamonas terrigena</name>
    <dbReference type="NCBI Taxonomy" id="32013"/>
    <lineage>
        <taxon>Bacteria</taxon>
        <taxon>Pseudomonadati</taxon>
        <taxon>Pseudomonadota</taxon>
        <taxon>Betaproteobacteria</taxon>
        <taxon>Burkholderiales</taxon>
        <taxon>Comamonadaceae</taxon>
        <taxon>Comamonas</taxon>
    </lineage>
</organism>
<feature type="domain" description="CoA-binding" evidence="1">
    <location>
        <begin position="14"/>
        <end position="117"/>
    </location>
</feature>
<accession>A0A2A7US46</accession>
<dbReference type="GeneID" id="80799902"/>
<dbReference type="InterPro" id="IPR003781">
    <property type="entry name" value="CoA-bd"/>
</dbReference>
<proteinExistence type="predicted"/>
<dbReference type="Gene3D" id="3.40.50.720">
    <property type="entry name" value="NAD(P)-binding Rossmann-like Domain"/>
    <property type="match status" value="1"/>
</dbReference>
<dbReference type="InterPro" id="IPR036291">
    <property type="entry name" value="NAD(P)-bd_dom_sf"/>
</dbReference>
<comment type="caution">
    <text evidence="2">The sequence shown here is derived from an EMBL/GenBank/DDBJ whole genome shotgun (WGS) entry which is preliminary data.</text>
</comment>